<protein>
    <recommendedName>
        <fullName evidence="7">HOOK N-terminal domain-containing protein</fullName>
    </recommendedName>
</protein>
<feature type="non-terminal residue" evidence="8">
    <location>
        <position position="1"/>
    </location>
</feature>
<dbReference type="GO" id="GO:0005874">
    <property type="term" value="C:microtubule"/>
    <property type="evidence" value="ECO:0007669"/>
    <property type="project" value="UniProtKB-KW"/>
</dbReference>
<evidence type="ECO:0000256" key="5">
    <source>
        <dbReference type="ARBA" id="ARBA00023054"/>
    </source>
</evidence>
<comment type="similarity">
    <text evidence="2">Belongs to the hook family.</text>
</comment>
<evidence type="ECO:0000256" key="1">
    <source>
        <dbReference type="ARBA" id="ARBA00004245"/>
    </source>
</evidence>
<dbReference type="GO" id="GO:0030705">
    <property type="term" value="P:cytoskeleton-dependent intracellular transport"/>
    <property type="evidence" value="ECO:0007669"/>
    <property type="project" value="InterPro"/>
</dbReference>
<gene>
    <name evidence="8" type="ORF">OKA104_LOCUS52782</name>
</gene>
<feature type="non-terminal residue" evidence="8">
    <location>
        <position position="88"/>
    </location>
</feature>
<sequence>MKTLNLNRTINGAGDLSDGVLIGLCLKNIDANHFNDAWIQKIRTDAGDNYRIKANNLKKVLKNITDYYSEILGQTLVDFQMPDLNMIG</sequence>
<dbReference type="GO" id="GO:0031122">
    <property type="term" value="P:cytoplasmic microtubule organization"/>
    <property type="evidence" value="ECO:0007669"/>
    <property type="project" value="TreeGrafter"/>
</dbReference>
<dbReference type="SUPFAM" id="SSF116907">
    <property type="entry name" value="Hook domain"/>
    <property type="match status" value="1"/>
</dbReference>
<dbReference type="GO" id="GO:0005737">
    <property type="term" value="C:cytoplasm"/>
    <property type="evidence" value="ECO:0007669"/>
    <property type="project" value="TreeGrafter"/>
</dbReference>
<reference evidence="8" key="1">
    <citation type="submission" date="2021-02" db="EMBL/GenBank/DDBJ databases">
        <authorList>
            <person name="Nowell W R."/>
        </authorList>
    </citation>
    <scope>NUCLEOTIDE SEQUENCE</scope>
</reference>
<evidence type="ECO:0000256" key="2">
    <source>
        <dbReference type="ARBA" id="ARBA00006946"/>
    </source>
</evidence>
<dbReference type="GO" id="GO:0051959">
    <property type="term" value="F:dynein light intermediate chain binding"/>
    <property type="evidence" value="ECO:0007669"/>
    <property type="project" value="TreeGrafter"/>
</dbReference>
<dbReference type="EMBL" id="CAJOAY010031443">
    <property type="protein sequence ID" value="CAF4425711.1"/>
    <property type="molecule type" value="Genomic_DNA"/>
</dbReference>
<dbReference type="InterPro" id="IPR036872">
    <property type="entry name" value="CH_dom_sf"/>
</dbReference>
<dbReference type="GO" id="GO:0008017">
    <property type="term" value="F:microtubule binding"/>
    <property type="evidence" value="ECO:0007669"/>
    <property type="project" value="TreeGrafter"/>
</dbReference>
<comment type="subcellular location">
    <subcellularLocation>
        <location evidence="1">Cytoplasm</location>
        <location evidence="1">Cytoskeleton</location>
    </subcellularLocation>
</comment>
<keyword evidence="5" id="KW-0175">Coiled coil</keyword>
<evidence type="ECO:0000313" key="9">
    <source>
        <dbReference type="Proteomes" id="UP000663881"/>
    </source>
</evidence>
<accession>A0A820QS16</accession>
<evidence type="ECO:0000256" key="6">
    <source>
        <dbReference type="ARBA" id="ARBA00023212"/>
    </source>
</evidence>
<organism evidence="8 9">
    <name type="scientific">Adineta steineri</name>
    <dbReference type="NCBI Taxonomy" id="433720"/>
    <lineage>
        <taxon>Eukaryota</taxon>
        <taxon>Metazoa</taxon>
        <taxon>Spiralia</taxon>
        <taxon>Gnathifera</taxon>
        <taxon>Rotifera</taxon>
        <taxon>Eurotatoria</taxon>
        <taxon>Bdelloidea</taxon>
        <taxon>Adinetida</taxon>
        <taxon>Adinetidae</taxon>
        <taxon>Adineta</taxon>
    </lineage>
</organism>
<proteinExistence type="inferred from homology"/>
<evidence type="ECO:0000313" key="8">
    <source>
        <dbReference type="EMBL" id="CAF4425711.1"/>
    </source>
</evidence>
<dbReference type="AlphaFoldDB" id="A0A820QS16"/>
<evidence type="ECO:0000256" key="3">
    <source>
        <dbReference type="ARBA" id="ARBA00022490"/>
    </source>
</evidence>
<keyword evidence="4" id="KW-0493">Microtubule</keyword>
<keyword evidence="6" id="KW-0206">Cytoskeleton</keyword>
<evidence type="ECO:0000259" key="7">
    <source>
        <dbReference type="Pfam" id="PF19047"/>
    </source>
</evidence>
<dbReference type="Gene3D" id="1.10.418.10">
    <property type="entry name" value="Calponin-like domain"/>
    <property type="match status" value="1"/>
</dbReference>
<evidence type="ECO:0000256" key="4">
    <source>
        <dbReference type="ARBA" id="ARBA00022701"/>
    </source>
</evidence>
<dbReference type="Pfam" id="PF19047">
    <property type="entry name" value="HOOK_N"/>
    <property type="match status" value="1"/>
</dbReference>
<dbReference type="GO" id="GO:0005813">
    <property type="term" value="C:centrosome"/>
    <property type="evidence" value="ECO:0007669"/>
    <property type="project" value="TreeGrafter"/>
</dbReference>
<dbReference type="Proteomes" id="UP000663881">
    <property type="component" value="Unassembled WGS sequence"/>
</dbReference>
<name>A0A820QS16_9BILA</name>
<keyword evidence="3" id="KW-0963">Cytoplasm</keyword>
<dbReference type="PANTHER" id="PTHR18947">
    <property type="entry name" value="HOOK PROTEINS"/>
    <property type="match status" value="1"/>
</dbReference>
<dbReference type="PANTHER" id="PTHR18947:SF39">
    <property type="entry name" value="PROTEIN HOOK"/>
    <property type="match status" value="1"/>
</dbReference>
<dbReference type="InterPro" id="IPR043936">
    <property type="entry name" value="HOOK_N"/>
</dbReference>
<feature type="domain" description="HOOK N-terminal" evidence="7">
    <location>
        <begin position="1"/>
        <end position="88"/>
    </location>
</feature>
<comment type="caution">
    <text evidence="8">The sequence shown here is derived from an EMBL/GenBank/DDBJ whole genome shotgun (WGS) entry which is preliminary data.</text>
</comment>